<dbReference type="InterPro" id="IPR051911">
    <property type="entry name" value="SDR_oxidoreductase"/>
</dbReference>
<organism evidence="4 7">
    <name type="scientific">Thalassospira lucentensis</name>
    <dbReference type="NCBI Taxonomy" id="168935"/>
    <lineage>
        <taxon>Bacteria</taxon>
        <taxon>Pseudomonadati</taxon>
        <taxon>Pseudomonadota</taxon>
        <taxon>Alphaproteobacteria</taxon>
        <taxon>Rhodospirillales</taxon>
        <taxon>Thalassospiraceae</taxon>
        <taxon>Thalassospira</taxon>
    </lineage>
</organism>
<gene>
    <name evidence="4" type="ORF">DEF21_14260</name>
    <name evidence="5" type="ORF">DHR80_22655</name>
</gene>
<reference evidence="6 7" key="1">
    <citation type="journal article" date="2018" name="Nat. Biotechnol.">
        <title>A standardized bacterial taxonomy based on genome phylogeny substantially revises the tree of life.</title>
        <authorList>
            <person name="Parks D.H."/>
            <person name="Chuvochina M."/>
            <person name="Waite D.W."/>
            <person name="Rinke C."/>
            <person name="Skarshewski A."/>
            <person name="Chaumeil P.A."/>
            <person name="Hugenholtz P."/>
        </authorList>
    </citation>
    <scope>NUCLEOTIDE SEQUENCE [LARGE SCALE GENOMIC DNA]</scope>
    <source>
        <strain evidence="4">UBA8707</strain>
        <strain evidence="5">UBA9881</strain>
    </source>
</reference>
<dbReference type="PRINTS" id="PR00081">
    <property type="entry name" value="GDHRDH"/>
</dbReference>
<dbReference type="Proteomes" id="UP000264179">
    <property type="component" value="Unassembled WGS sequence"/>
</dbReference>
<dbReference type="NCBIfam" id="NF005065">
    <property type="entry name" value="PRK06482.1"/>
    <property type="match status" value="1"/>
</dbReference>
<dbReference type="EMBL" id="DPOP01000170">
    <property type="protein sequence ID" value="HCW69953.1"/>
    <property type="molecule type" value="Genomic_DNA"/>
</dbReference>
<comment type="similarity">
    <text evidence="1 3">Belongs to the short-chain dehydrogenases/reductases (SDR) family.</text>
</comment>
<sequence>MTKTWLITGASSGFGRGMAERLLARGDQVIATVRRQGSLDDLAAQYHDRLRVVYLDVTDTDGVQAAVNQAFADFKRIDVIVSNAGYGILGTVEETSIDQMRDIIETNLMGSMVLIKAALPHLRAQGFGRIVQVSSEGGQIAYPGFSLYHASKWGIEGFIESLAKEVQPFDIDFMIVEPGPSRTAFVGSIVLPDPISDYDGTPAHDLKDAAFGGGWVIKGDPDRMVDAMITAADAPVMPFRLLLGKDAYAGVHGALSERLAVLEAGRDVTEAADFTEEELAAM</sequence>
<dbReference type="PANTHER" id="PTHR43976:SF16">
    <property type="entry name" value="SHORT-CHAIN DEHYDROGENASE_REDUCTASE FAMILY PROTEIN"/>
    <property type="match status" value="1"/>
</dbReference>
<evidence type="ECO:0000256" key="1">
    <source>
        <dbReference type="ARBA" id="ARBA00006484"/>
    </source>
</evidence>
<dbReference type="GO" id="GO:0016491">
    <property type="term" value="F:oxidoreductase activity"/>
    <property type="evidence" value="ECO:0007669"/>
    <property type="project" value="UniProtKB-KW"/>
</dbReference>
<name>A0A358HV49_9PROT</name>
<evidence type="ECO:0000256" key="3">
    <source>
        <dbReference type="RuleBase" id="RU000363"/>
    </source>
</evidence>
<evidence type="ECO:0000313" key="7">
    <source>
        <dbReference type="Proteomes" id="UP000264753"/>
    </source>
</evidence>
<dbReference type="Proteomes" id="UP000264753">
    <property type="component" value="Unassembled WGS sequence"/>
</dbReference>
<dbReference type="Pfam" id="PF00106">
    <property type="entry name" value="adh_short"/>
    <property type="match status" value="1"/>
</dbReference>
<dbReference type="RefSeq" id="WP_276653787.1">
    <property type="nucleotide sequence ID" value="NZ_DOOG01000120.1"/>
</dbReference>
<dbReference type="CDD" id="cd05374">
    <property type="entry name" value="17beta-HSD-like_SDR_c"/>
    <property type="match status" value="1"/>
</dbReference>
<dbReference type="PANTHER" id="PTHR43976">
    <property type="entry name" value="SHORT CHAIN DEHYDROGENASE"/>
    <property type="match status" value="1"/>
</dbReference>
<dbReference type="InterPro" id="IPR002347">
    <property type="entry name" value="SDR_fam"/>
</dbReference>
<accession>A0A358HV49</accession>
<comment type="caution">
    <text evidence="4">The sequence shown here is derived from an EMBL/GenBank/DDBJ whole genome shotgun (WGS) entry which is preliminary data.</text>
</comment>
<protein>
    <submittedName>
        <fullName evidence="4">Short chain dehydrogenase</fullName>
    </submittedName>
</protein>
<dbReference type="EMBL" id="DOOG01000120">
    <property type="protein sequence ID" value="HBU99048.1"/>
    <property type="molecule type" value="Genomic_DNA"/>
</dbReference>
<dbReference type="InterPro" id="IPR036291">
    <property type="entry name" value="NAD(P)-bd_dom_sf"/>
</dbReference>
<evidence type="ECO:0000313" key="6">
    <source>
        <dbReference type="Proteomes" id="UP000264179"/>
    </source>
</evidence>
<dbReference type="PRINTS" id="PR00080">
    <property type="entry name" value="SDRFAMILY"/>
</dbReference>
<evidence type="ECO:0000313" key="4">
    <source>
        <dbReference type="EMBL" id="HBU99048.1"/>
    </source>
</evidence>
<dbReference type="Gene3D" id="3.40.50.720">
    <property type="entry name" value="NAD(P)-binding Rossmann-like Domain"/>
    <property type="match status" value="1"/>
</dbReference>
<dbReference type="AlphaFoldDB" id="A0A358HV49"/>
<proteinExistence type="inferred from homology"/>
<keyword evidence="2" id="KW-0560">Oxidoreductase</keyword>
<evidence type="ECO:0000256" key="2">
    <source>
        <dbReference type="ARBA" id="ARBA00023002"/>
    </source>
</evidence>
<evidence type="ECO:0000313" key="5">
    <source>
        <dbReference type="EMBL" id="HCW69953.1"/>
    </source>
</evidence>
<dbReference type="SUPFAM" id="SSF51735">
    <property type="entry name" value="NAD(P)-binding Rossmann-fold domains"/>
    <property type="match status" value="1"/>
</dbReference>